<accession>A0A916RW04</accession>
<dbReference type="Gene3D" id="3.40.630.30">
    <property type="match status" value="1"/>
</dbReference>
<keyword evidence="6" id="KW-1185">Reference proteome</keyword>
<dbReference type="GO" id="GO:0008999">
    <property type="term" value="F:protein-N-terminal-alanine acetyltransferase activity"/>
    <property type="evidence" value="ECO:0007669"/>
    <property type="project" value="TreeGrafter"/>
</dbReference>
<comment type="similarity">
    <text evidence="3">Belongs to the acetyltransferase family. RimJ subfamily.</text>
</comment>
<dbReference type="PROSITE" id="PS51186">
    <property type="entry name" value="GNAT"/>
    <property type="match status" value="1"/>
</dbReference>
<evidence type="ECO:0000256" key="1">
    <source>
        <dbReference type="ARBA" id="ARBA00022679"/>
    </source>
</evidence>
<sequence>MFTGSFFRRDDPVLEGAKVVLRMPSSGDYAAWAALRGESREFLSKWEPVWAPDELTRKSYRRRLQQYQSAYQLGQAVSFFLFSRENTILLGGISLSNIRRGAAQAATIGYWMGERHAGKGAMYDALQCVIPYAFQTLRLHRLEAACIPTNKRSVRLLEKAGFQREGLMRSYLCINGLWQDHYLYARIVGENPVQT</sequence>
<evidence type="ECO:0000259" key="4">
    <source>
        <dbReference type="PROSITE" id="PS51186"/>
    </source>
</evidence>
<dbReference type="Pfam" id="PF13302">
    <property type="entry name" value="Acetyltransf_3"/>
    <property type="match status" value="1"/>
</dbReference>
<dbReference type="PANTHER" id="PTHR43792">
    <property type="entry name" value="GNAT FAMILY, PUTATIVE (AFU_ORTHOLOGUE AFUA_3G00765)-RELATED-RELATED"/>
    <property type="match status" value="1"/>
</dbReference>
<dbReference type="PANTHER" id="PTHR43792:SF8">
    <property type="entry name" value="[RIBOSOMAL PROTEIN US5]-ALANINE N-ACETYLTRANSFERASE"/>
    <property type="match status" value="1"/>
</dbReference>
<dbReference type="GO" id="GO:0005737">
    <property type="term" value="C:cytoplasm"/>
    <property type="evidence" value="ECO:0007669"/>
    <property type="project" value="TreeGrafter"/>
</dbReference>
<dbReference type="SUPFAM" id="SSF55729">
    <property type="entry name" value="Acyl-CoA N-acyltransferases (Nat)"/>
    <property type="match status" value="1"/>
</dbReference>
<reference evidence="5" key="1">
    <citation type="journal article" date="2014" name="Int. J. Syst. Evol. Microbiol.">
        <title>Complete genome sequence of Corynebacterium casei LMG S-19264T (=DSM 44701T), isolated from a smear-ripened cheese.</title>
        <authorList>
            <consortium name="US DOE Joint Genome Institute (JGI-PGF)"/>
            <person name="Walter F."/>
            <person name="Albersmeier A."/>
            <person name="Kalinowski J."/>
            <person name="Ruckert C."/>
        </authorList>
    </citation>
    <scope>NUCLEOTIDE SEQUENCE</scope>
    <source>
        <strain evidence="5">CGMCC 1.15320</strain>
    </source>
</reference>
<dbReference type="InterPro" id="IPR051531">
    <property type="entry name" value="N-acetyltransferase"/>
</dbReference>
<evidence type="ECO:0000313" key="5">
    <source>
        <dbReference type="EMBL" id="GGA72732.1"/>
    </source>
</evidence>
<dbReference type="AlphaFoldDB" id="A0A916RW04"/>
<reference evidence="5" key="2">
    <citation type="submission" date="2020-09" db="EMBL/GenBank/DDBJ databases">
        <authorList>
            <person name="Sun Q."/>
            <person name="Zhou Y."/>
        </authorList>
    </citation>
    <scope>NUCLEOTIDE SEQUENCE</scope>
    <source>
        <strain evidence="5">CGMCC 1.15320</strain>
    </source>
</reference>
<proteinExistence type="inferred from homology"/>
<dbReference type="InterPro" id="IPR000182">
    <property type="entry name" value="GNAT_dom"/>
</dbReference>
<dbReference type="RefSeq" id="WP_188721724.1">
    <property type="nucleotide sequence ID" value="NZ_BMIF01000008.1"/>
</dbReference>
<name>A0A916RW04_9HYPH</name>
<dbReference type="EMBL" id="BMIF01000008">
    <property type="protein sequence ID" value="GGA72732.1"/>
    <property type="molecule type" value="Genomic_DNA"/>
</dbReference>
<dbReference type="InterPro" id="IPR016181">
    <property type="entry name" value="Acyl_CoA_acyltransferase"/>
</dbReference>
<keyword evidence="1" id="KW-0808">Transferase</keyword>
<keyword evidence="2" id="KW-0012">Acyltransferase</keyword>
<organism evidence="5 6">
    <name type="scientific">Nitratireductor aestuarii</name>
    <dbReference type="NCBI Taxonomy" id="1735103"/>
    <lineage>
        <taxon>Bacteria</taxon>
        <taxon>Pseudomonadati</taxon>
        <taxon>Pseudomonadota</taxon>
        <taxon>Alphaproteobacteria</taxon>
        <taxon>Hyphomicrobiales</taxon>
        <taxon>Phyllobacteriaceae</taxon>
        <taxon>Nitratireductor</taxon>
    </lineage>
</organism>
<evidence type="ECO:0000313" key="6">
    <source>
        <dbReference type="Proteomes" id="UP000636264"/>
    </source>
</evidence>
<evidence type="ECO:0000256" key="2">
    <source>
        <dbReference type="ARBA" id="ARBA00023315"/>
    </source>
</evidence>
<comment type="caution">
    <text evidence="5">The sequence shown here is derived from an EMBL/GenBank/DDBJ whole genome shotgun (WGS) entry which is preliminary data.</text>
</comment>
<protein>
    <submittedName>
        <fullName evidence="5">Ribosomal-protein-alanine N-acetyltransferase</fullName>
    </submittedName>
</protein>
<gene>
    <name evidence="5" type="ORF">GCM10011385_28290</name>
</gene>
<feature type="domain" description="N-acetyltransferase" evidence="4">
    <location>
        <begin position="19"/>
        <end position="189"/>
    </location>
</feature>
<dbReference type="Proteomes" id="UP000636264">
    <property type="component" value="Unassembled WGS sequence"/>
</dbReference>
<evidence type="ECO:0000256" key="3">
    <source>
        <dbReference type="ARBA" id="ARBA00038502"/>
    </source>
</evidence>